<dbReference type="AlphaFoldDB" id="A0A834IUB4"/>
<evidence type="ECO:0000313" key="3">
    <source>
        <dbReference type="EMBL" id="KAF7287207.1"/>
    </source>
</evidence>
<protein>
    <submittedName>
        <fullName evidence="3">Uncharacterized protein</fullName>
    </submittedName>
</protein>
<accession>A0A834IUB4</accession>
<dbReference type="GO" id="GO:0004531">
    <property type="term" value="F:deoxyribonuclease II activity"/>
    <property type="evidence" value="ECO:0007669"/>
    <property type="project" value="InterPro"/>
</dbReference>
<gene>
    <name evidence="3" type="ORF">GWI33_002028</name>
</gene>
<dbReference type="CDD" id="cd09121">
    <property type="entry name" value="PLDc_DNaseII_2"/>
    <property type="match status" value="1"/>
</dbReference>
<dbReference type="GO" id="GO:0006309">
    <property type="term" value="P:apoptotic DNA fragmentation"/>
    <property type="evidence" value="ECO:0007669"/>
    <property type="project" value="TreeGrafter"/>
</dbReference>
<dbReference type="Pfam" id="PF03265">
    <property type="entry name" value="DNase_II"/>
    <property type="match status" value="1"/>
</dbReference>
<comment type="similarity">
    <text evidence="1">Belongs to the DNase II family.</text>
</comment>
<evidence type="ECO:0000256" key="1">
    <source>
        <dbReference type="ARBA" id="ARBA00007527"/>
    </source>
</evidence>
<organism evidence="3 4">
    <name type="scientific">Rhynchophorus ferrugineus</name>
    <name type="common">Red palm weevil</name>
    <name type="synonym">Curculio ferrugineus</name>
    <dbReference type="NCBI Taxonomy" id="354439"/>
    <lineage>
        <taxon>Eukaryota</taxon>
        <taxon>Metazoa</taxon>
        <taxon>Ecdysozoa</taxon>
        <taxon>Arthropoda</taxon>
        <taxon>Hexapoda</taxon>
        <taxon>Insecta</taxon>
        <taxon>Pterygota</taxon>
        <taxon>Neoptera</taxon>
        <taxon>Endopterygota</taxon>
        <taxon>Coleoptera</taxon>
        <taxon>Polyphaga</taxon>
        <taxon>Cucujiformia</taxon>
        <taxon>Curculionidae</taxon>
        <taxon>Dryophthorinae</taxon>
        <taxon>Rhynchophorus</taxon>
    </lineage>
</organism>
<dbReference type="EMBL" id="JAACXV010000015">
    <property type="protein sequence ID" value="KAF7287207.1"/>
    <property type="molecule type" value="Genomic_DNA"/>
</dbReference>
<dbReference type="InterPro" id="IPR004947">
    <property type="entry name" value="DNase_II"/>
</dbReference>
<proteinExistence type="inferred from homology"/>
<dbReference type="Proteomes" id="UP000625711">
    <property type="component" value="Unassembled WGS sequence"/>
</dbReference>
<evidence type="ECO:0000313" key="4">
    <source>
        <dbReference type="Proteomes" id="UP000625711"/>
    </source>
</evidence>
<name>A0A834IUB4_RHYFE</name>
<sequence length="337" mass="37887">MDQENQPVDWFSIYKFPKQPSHPNKLIRKGLGFVYITSNNVSNWILSNVGITDPNNLVSNTLAPIYNTSLNDLLYIFYNDQPPYGKTPKKKGHTKGGLLTDNTNGFWLVHSVPHFPFFLDKYRYPGTGIRNGQSFLCLSLNITNLNTVGIQLQYNQPHIFAANASNYFQTSTPELYKAANNITVGQAPWYNIASIITLAGTNLTSFAKSRQFGKDLYSDLVAPSLEANLDVETWPNEPDRLASECDKPFKVANILNVTFTDIQVTFNTTVDHSKWAVSTQNNEDNWICIGDINRAKPQTLRGGGTTCLHNSILSTLYQNIIVITEPCQKINNLYHNL</sequence>
<dbReference type="PANTHER" id="PTHR10858:SF23">
    <property type="entry name" value="DEOXYRIBONUCLEASE II"/>
    <property type="match status" value="1"/>
</dbReference>
<dbReference type="PANTHER" id="PTHR10858">
    <property type="entry name" value="DEOXYRIBONUCLEASE II"/>
    <property type="match status" value="1"/>
</dbReference>
<keyword evidence="4" id="KW-1185">Reference proteome</keyword>
<evidence type="ECO:0000256" key="2">
    <source>
        <dbReference type="ARBA" id="ARBA00022801"/>
    </source>
</evidence>
<dbReference type="CDD" id="cd09120">
    <property type="entry name" value="PLDc_DNaseII_1"/>
    <property type="match status" value="1"/>
</dbReference>
<dbReference type="OrthoDB" id="10261598at2759"/>
<keyword evidence="2" id="KW-0378">Hydrolase</keyword>
<reference evidence="3" key="1">
    <citation type="submission" date="2020-08" db="EMBL/GenBank/DDBJ databases">
        <title>Genome sequencing and assembly of the red palm weevil Rhynchophorus ferrugineus.</title>
        <authorList>
            <person name="Dias G.B."/>
            <person name="Bergman C.M."/>
            <person name="Manee M."/>
        </authorList>
    </citation>
    <scope>NUCLEOTIDE SEQUENCE</scope>
    <source>
        <strain evidence="3">AA-2017</strain>
        <tissue evidence="3">Whole larva</tissue>
    </source>
</reference>
<comment type="caution">
    <text evidence="3">The sequence shown here is derived from an EMBL/GenBank/DDBJ whole genome shotgun (WGS) entry which is preliminary data.</text>
</comment>